<dbReference type="InterPro" id="IPR035985">
    <property type="entry name" value="Ubiquitin-activating_enz"/>
</dbReference>
<dbReference type="EMBL" id="JBHSTP010000003">
    <property type="protein sequence ID" value="MFC6356786.1"/>
    <property type="molecule type" value="Genomic_DNA"/>
</dbReference>
<evidence type="ECO:0000313" key="3">
    <source>
        <dbReference type="Proteomes" id="UP001596306"/>
    </source>
</evidence>
<dbReference type="Gene3D" id="3.40.50.720">
    <property type="entry name" value="NAD(P)-binding Rossmann-like Domain"/>
    <property type="match status" value="1"/>
</dbReference>
<dbReference type="PROSITE" id="PS50206">
    <property type="entry name" value="RHODANESE_3"/>
    <property type="match status" value="1"/>
</dbReference>
<dbReference type="SMART" id="SM00450">
    <property type="entry name" value="RHOD"/>
    <property type="match status" value="1"/>
</dbReference>
<accession>A0ABW1VFS4</accession>
<dbReference type="Pfam" id="PF00581">
    <property type="entry name" value="Rhodanese"/>
    <property type="match status" value="1"/>
</dbReference>
<name>A0ABW1VFS4_9MICO</name>
<sequence length="386" mass="40441">MNSLPPLGEPGPDLDPAQVERSSRNLMLPGFGVLGQRRLANARVLVVGAGGLGSPALLYLAAAGVGTIGVVDDDVVEVSNLQRQVIHGTGDLGRLKVDSARSAIAEVNPLVDVETHAFRLDAANALELVSGYDLVVDGSDNFATRYLVSDTAAFASVPDVWGAVLRFAGQVSVFWAPHGPSYRDLFPEPPEPGSVPSCGTAGVLGAVCGVIGAVMASEAVKLITGIGSPLLGRLQLFDALTASWREIEFERDPDASPVTMLADYDAFCGTTSGADDRDAITVEQLRALLDERAAGRADFDLIDVREAGEREIVSIPGSRSVPLADLVAGAALADLPRDRELYVYCKAGLRSAQAVDALARAGFTHATQVTGGILEWVRIVAPGRAY</sequence>
<dbReference type="SUPFAM" id="SSF69572">
    <property type="entry name" value="Activating enzymes of the ubiquitin-like proteins"/>
    <property type="match status" value="1"/>
</dbReference>
<protein>
    <submittedName>
        <fullName evidence="2">Molybdopterin-synthase adenylyltransferase MoeB</fullName>
    </submittedName>
</protein>
<dbReference type="GO" id="GO:0016779">
    <property type="term" value="F:nucleotidyltransferase activity"/>
    <property type="evidence" value="ECO:0007669"/>
    <property type="project" value="UniProtKB-KW"/>
</dbReference>
<comment type="caution">
    <text evidence="2">The sequence shown here is derived from an EMBL/GenBank/DDBJ whole genome shotgun (WGS) entry which is preliminary data.</text>
</comment>
<dbReference type="CDD" id="cd00757">
    <property type="entry name" value="ThiF_MoeB_HesA_family"/>
    <property type="match status" value="1"/>
</dbReference>
<dbReference type="InterPro" id="IPR001763">
    <property type="entry name" value="Rhodanese-like_dom"/>
</dbReference>
<dbReference type="CDD" id="cd00158">
    <property type="entry name" value="RHOD"/>
    <property type="match status" value="1"/>
</dbReference>
<evidence type="ECO:0000259" key="1">
    <source>
        <dbReference type="PROSITE" id="PS50206"/>
    </source>
</evidence>
<dbReference type="Pfam" id="PF00899">
    <property type="entry name" value="ThiF"/>
    <property type="match status" value="1"/>
</dbReference>
<evidence type="ECO:0000313" key="2">
    <source>
        <dbReference type="EMBL" id="MFC6356786.1"/>
    </source>
</evidence>
<dbReference type="Proteomes" id="UP001596306">
    <property type="component" value="Unassembled WGS sequence"/>
</dbReference>
<dbReference type="PANTHER" id="PTHR10953:SF102">
    <property type="entry name" value="ADENYLYLTRANSFERASE AND SULFURTRANSFERASE MOCS3"/>
    <property type="match status" value="1"/>
</dbReference>
<keyword evidence="3" id="KW-1185">Reference proteome</keyword>
<dbReference type="PANTHER" id="PTHR10953">
    <property type="entry name" value="UBIQUITIN-ACTIVATING ENZYME E1"/>
    <property type="match status" value="1"/>
</dbReference>
<dbReference type="RefSeq" id="WP_386731779.1">
    <property type="nucleotide sequence ID" value="NZ_JBHSTP010000003.1"/>
</dbReference>
<keyword evidence="2" id="KW-0548">Nucleotidyltransferase</keyword>
<feature type="domain" description="Rhodanese" evidence="1">
    <location>
        <begin position="295"/>
        <end position="385"/>
    </location>
</feature>
<keyword evidence="2" id="KW-0808">Transferase</keyword>
<proteinExistence type="predicted"/>
<dbReference type="InterPro" id="IPR036873">
    <property type="entry name" value="Rhodanese-like_dom_sf"/>
</dbReference>
<gene>
    <name evidence="2" type="primary">moeB</name>
    <name evidence="2" type="ORF">ACFQB0_11790</name>
</gene>
<dbReference type="InterPro" id="IPR045886">
    <property type="entry name" value="ThiF/MoeB/HesA"/>
</dbReference>
<dbReference type="Gene3D" id="3.40.250.10">
    <property type="entry name" value="Rhodanese-like domain"/>
    <property type="match status" value="1"/>
</dbReference>
<dbReference type="NCBIfam" id="NF004281">
    <property type="entry name" value="PRK05690.1"/>
    <property type="match status" value="1"/>
</dbReference>
<reference evidence="3" key="1">
    <citation type="journal article" date="2019" name="Int. J. Syst. Evol. Microbiol.">
        <title>The Global Catalogue of Microorganisms (GCM) 10K type strain sequencing project: providing services to taxonomists for standard genome sequencing and annotation.</title>
        <authorList>
            <consortium name="The Broad Institute Genomics Platform"/>
            <consortium name="The Broad Institute Genome Sequencing Center for Infectious Disease"/>
            <person name="Wu L."/>
            <person name="Ma J."/>
        </authorList>
    </citation>
    <scope>NUCLEOTIDE SEQUENCE [LARGE SCALE GENOMIC DNA]</scope>
    <source>
        <strain evidence="3">CCUG 43304</strain>
    </source>
</reference>
<organism evidence="2 3">
    <name type="scientific">Luethyella okanaganae</name>
    <dbReference type="NCBI Taxonomy" id="69372"/>
    <lineage>
        <taxon>Bacteria</taxon>
        <taxon>Bacillati</taxon>
        <taxon>Actinomycetota</taxon>
        <taxon>Actinomycetes</taxon>
        <taxon>Micrococcales</taxon>
        <taxon>Microbacteriaceae</taxon>
        <taxon>Luethyella</taxon>
    </lineage>
</organism>
<dbReference type="InterPro" id="IPR000594">
    <property type="entry name" value="ThiF_NAD_FAD-bd"/>
</dbReference>